<keyword evidence="9" id="KW-1185">Reference proteome</keyword>
<dbReference type="PIRSF" id="PIRSF005651">
    <property type="entry name" value="HflC"/>
    <property type="match status" value="1"/>
</dbReference>
<dbReference type="InterPro" id="IPR010200">
    <property type="entry name" value="HflC"/>
</dbReference>
<accession>A0A1H8MC64</accession>
<dbReference type="NCBIfam" id="TIGR01932">
    <property type="entry name" value="hflC"/>
    <property type="match status" value="1"/>
</dbReference>
<comment type="function">
    <text evidence="6">HflC and HflK could regulate a protease.</text>
</comment>
<evidence type="ECO:0000259" key="7">
    <source>
        <dbReference type="SMART" id="SM00244"/>
    </source>
</evidence>
<proteinExistence type="inferred from homology"/>
<dbReference type="OrthoDB" id="9812991at2"/>
<dbReference type="Proteomes" id="UP000183002">
    <property type="component" value="Unassembled WGS sequence"/>
</dbReference>
<evidence type="ECO:0000256" key="6">
    <source>
        <dbReference type="PIRNR" id="PIRNR005651"/>
    </source>
</evidence>
<dbReference type="GO" id="GO:0008233">
    <property type="term" value="F:peptidase activity"/>
    <property type="evidence" value="ECO:0007669"/>
    <property type="project" value="UniProtKB-KW"/>
</dbReference>
<evidence type="ECO:0000256" key="3">
    <source>
        <dbReference type="ARBA" id="ARBA00022692"/>
    </source>
</evidence>
<dbReference type="EMBL" id="FOCO01000053">
    <property type="protein sequence ID" value="SEO14893.1"/>
    <property type="molecule type" value="Genomic_DNA"/>
</dbReference>
<dbReference type="PANTHER" id="PTHR42911:SF1">
    <property type="entry name" value="MODULATOR OF FTSH PROTEASE HFLC"/>
    <property type="match status" value="1"/>
</dbReference>
<dbReference type="GO" id="GO:0006508">
    <property type="term" value="P:proteolysis"/>
    <property type="evidence" value="ECO:0007669"/>
    <property type="project" value="UniProtKB-KW"/>
</dbReference>
<comment type="similarity">
    <text evidence="2 6">Belongs to the band 7/mec-2 family. HflC subfamily.</text>
</comment>
<protein>
    <recommendedName>
        <fullName evidence="6">Protein HflC</fullName>
    </recommendedName>
</protein>
<dbReference type="InterPro" id="IPR036013">
    <property type="entry name" value="Band_7/SPFH_dom_sf"/>
</dbReference>
<reference evidence="8 9" key="1">
    <citation type="submission" date="2016-10" db="EMBL/GenBank/DDBJ databases">
        <authorList>
            <person name="de Groot N.N."/>
        </authorList>
    </citation>
    <scope>NUCLEOTIDE SEQUENCE [LARGE SCALE GENOMIC DNA]</scope>
    <source>
        <strain evidence="8 9">CGMCC 1.10836</strain>
    </source>
</reference>
<dbReference type="SMART" id="SM00244">
    <property type="entry name" value="PHB"/>
    <property type="match status" value="1"/>
</dbReference>
<name>A0A1H8MC64_9RHOB</name>
<keyword evidence="4" id="KW-1133">Transmembrane helix</keyword>
<dbReference type="InterPro" id="IPR001107">
    <property type="entry name" value="Band_7"/>
</dbReference>
<evidence type="ECO:0000256" key="2">
    <source>
        <dbReference type="ARBA" id="ARBA00007862"/>
    </source>
</evidence>
<keyword evidence="3" id="KW-0812">Transmembrane</keyword>
<keyword evidence="8" id="KW-0378">Hydrolase</keyword>
<evidence type="ECO:0000256" key="4">
    <source>
        <dbReference type="ARBA" id="ARBA00022989"/>
    </source>
</evidence>
<comment type="subcellular location">
    <subcellularLocation>
        <location evidence="1">Membrane</location>
        <topology evidence="1">Single-pass membrane protein</topology>
    </subcellularLocation>
</comment>
<dbReference type="RefSeq" id="WP_050520411.1">
    <property type="nucleotide sequence ID" value="NZ_FOCO01000053.1"/>
</dbReference>
<evidence type="ECO:0000313" key="8">
    <source>
        <dbReference type="EMBL" id="SEO14893.1"/>
    </source>
</evidence>
<dbReference type="PANTHER" id="PTHR42911">
    <property type="entry name" value="MODULATOR OF FTSH PROTEASE HFLC"/>
    <property type="match status" value="1"/>
</dbReference>
<evidence type="ECO:0000256" key="1">
    <source>
        <dbReference type="ARBA" id="ARBA00004167"/>
    </source>
</evidence>
<dbReference type="Pfam" id="PF01145">
    <property type="entry name" value="Band_7"/>
    <property type="match status" value="1"/>
</dbReference>
<dbReference type="CDD" id="cd03405">
    <property type="entry name" value="SPFH_HflC"/>
    <property type="match status" value="1"/>
</dbReference>
<dbReference type="SUPFAM" id="SSF117892">
    <property type="entry name" value="Band 7/SPFH domain"/>
    <property type="match status" value="1"/>
</dbReference>
<keyword evidence="5" id="KW-0472">Membrane</keyword>
<sequence>MKIGITIIAGIAVAAVVTASSAVYTVGEVEQAIITQFGKPVGEPITSAGLKLKLPFIQVVNRIDRRVLEWDGNPSDMPTKDKLYISVDLFARWKITDPLQYFLRLRDERSAQSRLDDILGSETRNAVAKHELIEIIRTTKGRTPLRDTLLTDEEVAQDIGALVPIQKGRALVEREIFEAAAEKVRVFGIELLDIRFKRINYNESVRPKIYDRMISERRQIAERFLSEGNGEAARIRGNRMRDLNKIQSEAYRAVEEIRGVADASAAAIYAAAYNTSAQAVEFYEFTRTMQAYKDMISGGTTLVLTTDSDLFKFLRGMEAGTSADSDIPPGSGASTVAER</sequence>
<keyword evidence="8" id="KW-0645">Protease</keyword>
<dbReference type="AlphaFoldDB" id="A0A1H8MC64"/>
<dbReference type="Gene3D" id="3.30.479.30">
    <property type="entry name" value="Band 7 domain"/>
    <property type="match status" value="1"/>
</dbReference>
<dbReference type="STRING" id="1077947.SAMN05216227_10535"/>
<feature type="domain" description="Band 7" evidence="7">
    <location>
        <begin position="21"/>
        <end position="213"/>
    </location>
</feature>
<evidence type="ECO:0000256" key="5">
    <source>
        <dbReference type="ARBA" id="ARBA00023136"/>
    </source>
</evidence>
<organism evidence="8 9">
    <name type="scientific">Pseudorhodobacter antarcticus</name>
    <dbReference type="NCBI Taxonomy" id="1077947"/>
    <lineage>
        <taxon>Bacteria</taxon>
        <taxon>Pseudomonadati</taxon>
        <taxon>Pseudomonadota</taxon>
        <taxon>Alphaproteobacteria</taxon>
        <taxon>Rhodobacterales</taxon>
        <taxon>Paracoccaceae</taxon>
        <taxon>Pseudorhodobacter</taxon>
    </lineage>
</organism>
<evidence type="ECO:0000313" key="9">
    <source>
        <dbReference type="Proteomes" id="UP000183002"/>
    </source>
</evidence>
<gene>
    <name evidence="8" type="ORF">SAMN05216227_10535</name>
</gene>
<dbReference type="GO" id="GO:0016020">
    <property type="term" value="C:membrane"/>
    <property type="evidence" value="ECO:0007669"/>
    <property type="project" value="UniProtKB-SubCell"/>
</dbReference>